<dbReference type="AlphaFoldDB" id="X0WGH8"/>
<proteinExistence type="predicted"/>
<dbReference type="EMBL" id="BARS01037087">
    <property type="protein sequence ID" value="GAG22302.1"/>
    <property type="molecule type" value="Genomic_DNA"/>
</dbReference>
<organism evidence="1">
    <name type="scientific">marine sediment metagenome</name>
    <dbReference type="NCBI Taxonomy" id="412755"/>
    <lineage>
        <taxon>unclassified sequences</taxon>
        <taxon>metagenomes</taxon>
        <taxon>ecological metagenomes</taxon>
    </lineage>
</organism>
<reference evidence="1" key="1">
    <citation type="journal article" date="2014" name="Front. Microbiol.">
        <title>High frequency of phylogenetically diverse reductive dehalogenase-homologous genes in deep subseafloor sedimentary metagenomes.</title>
        <authorList>
            <person name="Kawai M."/>
            <person name="Futagami T."/>
            <person name="Toyoda A."/>
            <person name="Takaki Y."/>
            <person name="Nishi S."/>
            <person name="Hori S."/>
            <person name="Arai W."/>
            <person name="Tsubouchi T."/>
            <person name="Morono Y."/>
            <person name="Uchiyama I."/>
            <person name="Ito T."/>
            <person name="Fujiyama A."/>
            <person name="Inagaki F."/>
            <person name="Takami H."/>
        </authorList>
    </citation>
    <scope>NUCLEOTIDE SEQUENCE</scope>
    <source>
        <strain evidence="1">Expedition CK06-06</strain>
    </source>
</reference>
<name>X0WGH8_9ZZZZ</name>
<evidence type="ECO:0000313" key="1">
    <source>
        <dbReference type="EMBL" id="GAG22302.1"/>
    </source>
</evidence>
<sequence length="30" mass="3488">EKTFSFRNQVGSIIIPILPGQENQSREKRD</sequence>
<protein>
    <submittedName>
        <fullName evidence="1">Uncharacterized protein</fullName>
    </submittedName>
</protein>
<comment type="caution">
    <text evidence="1">The sequence shown here is derived from an EMBL/GenBank/DDBJ whole genome shotgun (WGS) entry which is preliminary data.</text>
</comment>
<accession>X0WGH8</accession>
<feature type="non-terminal residue" evidence="1">
    <location>
        <position position="1"/>
    </location>
</feature>
<gene>
    <name evidence="1" type="ORF">S01H1_56907</name>
</gene>